<dbReference type="Pfam" id="PF09948">
    <property type="entry name" value="PpoB2"/>
    <property type="match status" value="1"/>
</dbReference>
<dbReference type="InterPro" id="IPR018688">
    <property type="entry name" value="PpoB2-like"/>
</dbReference>
<evidence type="ECO:0000256" key="1">
    <source>
        <dbReference type="SAM" id="Phobius"/>
    </source>
</evidence>
<gene>
    <name evidence="2" type="ORF">WFZ86_19825</name>
</gene>
<feature type="transmembrane region" description="Helical" evidence="1">
    <location>
        <begin position="132"/>
        <end position="150"/>
    </location>
</feature>
<sequence length="254" mass="29031">MKKWITTKNAINTVILVLSILFWIILLLNPGNIMSVKHCHVTLEGPSPDSLQMLLDMNPFSGLMIGWTVMVFAMMLPKLAMPIQNIYETSFKHNRFFIAFLFVLGYAIIWIAVGVLMNIAIIGLNLLMPKSFFPAIMVGLIAIIWQFSPIKQKYLNRGHNHTILAAFGWASYRDALHFGIMHGIFCVGAGWALMLFPMLLPQGHNLAMFLVTFIMISEHMEHPKLPRWHFSLRLKLLKILIAQTKIRIKQNSMT</sequence>
<accession>A0ABU9NU42</accession>
<feature type="transmembrane region" description="Helical" evidence="1">
    <location>
        <begin position="96"/>
        <end position="126"/>
    </location>
</feature>
<name>A0ABU9NU42_9FLAO</name>
<keyword evidence="1" id="KW-1133">Transmembrane helix</keyword>
<dbReference type="EMBL" id="JBCGDP010000039">
    <property type="protein sequence ID" value="MEM0578761.1"/>
    <property type="molecule type" value="Genomic_DNA"/>
</dbReference>
<comment type="caution">
    <text evidence="2">The sequence shown here is derived from an EMBL/GenBank/DDBJ whole genome shotgun (WGS) entry which is preliminary data.</text>
</comment>
<feature type="transmembrane region" description="Helical" evidence="1">
    <location>
        <begin position="59"/>
        <end position="76"/>
    </location>
</feature>
<reference evidence="2 3" key="1">
    <citation type="submission" date="2024-03" db="EMBL/GenBank/DDBJ databases">
        <title>Two novel species of the genus Flavobacterium exhibiting potentially degradation of complex polysaccharides.</title>
        <authorList>
            <person name="Lian X."/>
        </authorList>
    </citation>
    <scope>NUCLEOTIDE SEQUENCE [LARGE SCALE GENOMIC DNA]</scope>
    <source>
        <strain evidence="2 3">N6</strain>
    </source>
</reference>
<proteinExistence type="predicted"/>
<feature type="transmembrane region" description="Helical" evidence="1">
    <location>
        <begin position="175"/>
        <end position="193"/>
    </location>
</feature>
<dbReference type="Proteomes" id="UP001468798">
    <property type="component" value="Unassembled WGS sequence"/>
</dbReference>
<dbReference type="RefSeq" id="WP_342693564.1">
    <property type="nucleotide sequence ID" value="NZ_JBCGDP010000039.1"/>
</dbReference>
<evidence type="ECO:0000313" key="2">
    <source>
        <dbReference type="EMBL" id="MEM0578761.1"/>
    </source>
</evidence>
<evidence type="ECO:0000313" key="3">
    <source>
        <dbReference type="Proteomes" id="UP001468798"/>
    </source>
</evidence>
<keyword evidence="1" id="KW-0472">Membrane</keyword>
<keyword evidence="3" id="KW-1185">Reference proteome</keyword>
<protein>
    <submittedName>
        <fullName evidence="2">DUF2182 domain-containing protein</fullName>
    </submittedName>
</protein>
<keyword evidence="1" id="KW-0812">Transmembrane</keyword>
<organism evidence="2 3">
    <name type="scientific">Flavobacterium polysaccharolyticum</name>
    <dbReference type="NCBI Taxonomy" id="3133148"/>
    <lineage>
        <taxon>Bacteria</taxon>
        <taxon>Pseudomonadati</taxon>
        <taxon>Bacteroidota</taxon>
        <taxon>Flavobacteriia</taxon>
        <taxon>Flavobacteriales</taxon>
        <taxon>Flavobacteriaceae</taxon>
        <taxon>Flavobacterium</taxon>
    </lineage>
</organism>